<gene>
    <name evidence="1" type="ORF">LHA26_05110</name>
</gene>
<accession>A0ABY4XAJ5</accession>
<dbReference type="InterPro" id="IPR029033">
    <property type="entry name" value="His_PPase_superfam"/>
</dbReference>
<evidence type="ECO:0000313" key="2">
    <source>
        <dbReference type="Proteomes" id="UP001056937"/>
    </source>
</evidence>
<dbReference type="EMBL" id="CP084930">
    <property type="protein sequence ID" value="USI73849.1"/>
    <property type="molecule type" value="Genomic_DNA"/>
</dbReference>
<name>A0ABY4XAJ5_9SPHN</name>
<dbReference type="Gene3D" id="3.40.50.1240">
    <property type="entry name" value="Phosphoglycerate mutase-like"/>
    <property type="match status" value="1"/>
</dbReference>
<dbReference type="SUPFAM" id="SSF53254">
    <property type="entry name" value="Phosphoglycerate mutase-like"/>
    <property type="match status" value="1"/>
</dbReference>
<dbReference type="Proteomes" id="UP001056937">
    <property type="component" value="Chromosome 1"/>
</dbReference>
<proteinExistence type="predicted"/>
<dbReference type="Pfam" id="PF00300">
    <property type="entry name" value="His_Phos_1"/>
    <property type="match status" value="1"/>
</dbReference>
<dbReference type="SMART" id="SM00855">
    <property type="entry name" value="PGAM"/>
    <property type="match status" value="1"/>
</dbReference>
<evidence type="ECO:0000313" key="1">
    <source>
        <dbReference type="EMBL" id="USI73849.1"/>
    </source>
</evidence>
<dbReference type="PANTHER" id="PTHR48100">
    <property type="entry name" value="BROAD-SPECIFICITY PHOSPHATASE YOR283W-RELATED"/>
    <property type="match status" value="1"/>
</dbReference>
<dbReference type="PIRSF" id="PIRSF000709">
    <property type="entry name" value="6PFK_2-Ptase"/>
    <property type="match status" value="1"/>
</dbReference>
<dbReference type="PANTHER" id="PTHR48100:SF2">
    <property type="entry name" value="CONSERVED PROTEIN"/>
    <property type="match status" value="1"/>
</dbReference>
<dbReference type="CDD" id="cd07067">
    <property type="entry name" value="HP_PGM_like"/>
    <property type="match status" value="1"/>
</dbReference>
<dbReference type="RefSeq" id="WP_252167655.1">
    <property type="nucleotide sequence ID" value="NZ_CP084930.1"/>
</dbReference>
<dbReference type="InterPro" id="IPR050275">
    <property type="entry name" value="PGM_Phosphatase"/>
</dbReference>
<reference evidence="1" key="1">
    <citation type="journal article" date="2022" name="Toxins">
        <title>Genomic Analysis of Sphingopyxis sp. USTB-05 for Biodegrading Cyanobacterial Hepatotoxins.</title>
        <authorList>
            <person name="Liu C."/>
            <person name="Xu Q."/>
            <person name="Zhao Z."/>
            <person name="Zhang H."/>
            <person name="Liu X."/>
            <person name="Yin C."/>
            <person name="Liu Y."/>
            <person name="Yan H."/>
        </authorList>
    </citation>
    <scope>NUCLEOTIDE SEQUENCE</scope>
    <source>
        <strain evidence="1">NBD5</strain>
    </source>
</reference>
<protein>
    <submittedName>
        <fullName evidence="1">Histidine phosphatase family protein</fullName>
    </submittedName>
</protein>
<organism evidence="1 2">
    <name type="scientific">Sphingomonas morindae</name>
    <dbReference type="NCBI Taxonomy" id="1541170"/>
    <lineage>
        <taxon>Bacteria</taxon>
        <taxon>Pseudomonadati</taxon>
        <taxon>Pseudomonadota</taxon>
        <taxon>Alphaproteobacteria</taxon>
        <taxon>Sphingomonadales</taxon>
        <taxon>Sphingomonadaceae</taxon>
        <taxon>Sphingomonas</taxon>
    </lineage>
</organism>
<dbReference type="InterPro" id="IPR013078">
    <property type="entry name" value="His_Pase_superF_clade-1"/>
</dbReference>
<keyword evidence="2" id="KW-1185">Reference proteome</keyword>
<sequence length="193" mass="20496">MSALVHLIRHARHAELGDVLSGRSDIGLSPEGRHQAEALGRWAAARPIGAVFSSPRRRACETAGALGLPVSVDERLDEIDFGLWTGRPFAQLAADPDWTRWNEAREAARPPEGETMAAATARAVACVEARSAAATPGPVVLVSHCDIIRGVVAHYLGLSLDRLLAFDVDPASVTTLSVGGWGGRLVQLNERPA</sequence>